<feature type="region of interest" description="Disordered" evidence="1">
    <location>
        <begin position="64"/>
        <end position="100"/>
    </location>
</feature>
<dbReference type="AlphaFoldDB" id="A0A4V4I7W1"/>
<comment type="caution">
    <text evidence="2">The sequence shown here is derived from an EMBL/GenBank/DDBJ whole genome shotgun (WGS) entry which is preliminary data.</text>
</comment>
<reference evidence="2 3" key="1">
    <citation type="submission" date="2018-10" db="EMBL/GenBank/DDBJ databases">
        <title>Fifty Aureobasidium pullulans genomes reveal a recombining polyextremotolerant generalist.</title>
        <authorList>
            <person name="Gostincar C."/>
            <person name="Turk M."/>
            <person name="Zajc J."/>
            <person name="Gunde-Cimerman N."/>
        </authorList>
    </citation>
    <scope>NUCLEOTIDE SEQUENCE [LARGE SCALE GENOMIC DNA]</scope>
    <source>
        <strain evidence="2 3">EXF-10751</strain>
    </source>
</reference>
<gene>
    <name evidence="2" type="ORF">D6D20_09754</name>
</gene>
<proteinExistence type="predicted"/>
<feature type="compositionally biased region" description="Basic and acidic residues" evidence="1">
    <location>
        <begin position="64"/>
        <end position="76"/>
    </location>
</feature>
<dbReference type="Proteomes" id="UP000310421">
    <property type="component" value="Unassembled WGS sequence"/>
</dbReference>
<sequence>MSPRISLEYQRVLELFRTVQGRRLLWTRFGKRRRLMVASRQLSTPSIKIISTRDDLSRKVAVGRARDKTGGEENIGKRCFPNGQKSWPATDRPTSFKIHH</sequence>
<accession>A0A4V4I7W1</accession>
<evidence type="ECO:0000313" key="3">
    <source>
        <dbReference type="Proteomes" id="UP000310421"/>
    </source>
</evidence>
<dbReference type="EMBL" id="QZAN01000209">
    <property type="protein sequence ID" value="THW55077.1"/>
    <property type="molecule type" value="Genomic_DNA"/>
</dbReference>
<evidence type="ECO:0000256" key="1">
    <source>
        <dbReference type="SAM" id="MobiDB-lite"/>
    </source>
</evidence>
<name>A0A4V4I7W1_AURPU</name>
<protein>
    <submittedName>
        <fullName evidence="2">Uncharacterized protein</fullName>
    </submittedName>
</protein>
<evidence type="ECO:0000313" key="2">
    <source>
        <dbReference type="EMBL" id="THW55077.1"/>
    </source>
</evidence>
<organism evidence="2 3">
    <name type="scientific">Aureobasidium pullulans</name>
    <name type="common">Black yeast</name>
    <name type="synonym">Pullularia pullulans</name>
    <dbReference type="NCBI Taxonomy" id="5580"/>
    <lineage>
        <taxon>Eukaryota</taxon>
        <taxon>Fungi</taxon>
        <taxon>Dikarya</taxon>
        <taxon>Ascomycota</taxon>
        <taxon>Pezizomycotina</taxon>
        <taxon>Dothideomycetes</taxon>
        <taxon>Dothideomycetidae</taxon>
        <taxon>Dothideales</taxon>
        <taxon>Saccotheciaceae</taxon>
        <taxon>Aureobasidium</taxon>
    </lineage>
</organism>